<dbReference type="InterPro" id="IPR006570">
    <property type="entry name" value="SPK_dom"/>
</dbReference>
<dbReference type="AlphaFoldDB" id="E3MJZ9"/>
<feature type="compositionally biased region" description="Acidic residues" evidence="1">
    <location>
        <begin position="705"/>
        <end position="716"/>
    </location>
</feature>
<feature type="compositionally biased region" description="Polar residues" evidence="1">
    <location>
        <begin position="736"/>
        <end position="754"/>
    </location>
</feature>
<reference evidence="3" key="1">
    <citation type="submission" date="2007-07" db="EMBL/GenBank/DDBJ databases">
        <title>PCAP assembly of the Caenorhabditis remanei genome.</title>
        <authorList>
            <consortium name="The Caenorhabditis remanei Sequencing Consortium"/>
            <person name="Wilson R.K."/>
        </authorList>
    </citation>
    <scope>NUCLEOTIDE SEQUENCE [LARGE SCALE GENOMIC DNA]</scope>
    <source>
        <strain evidence="3">PB4641</strain>
    </source>
</reference>
<dbReference type="InterPro" id="IPR053315">
    <property type="entry name" value="Peptidase_C14A"/>
</dbReference>
<organism evidence="4">
    <name type="scientific">Caenorhabditis remanei</name>
    <name type="common">Caenorhabditis vulgaris</name>
    <dbReference type="NCBI Taxonomy" id="31234"/>
    <lineage>
        <taxon>Eukaryota</taxon>
        <taxon>Metazoa</taxon>
        <taxon>Ecdysozoa</taxon>
        <taxon>Nematoda</taxon>
        <taxon>Chromadorea</taxon>
        <taxon>Rhabditida</taxon>
        <taxon>Rhabditina</taxon>
        <taxon>Rhabditomorpha</taxon>
        <taxon>Rhabditoidea</taxon>
        <taxon>Rhabditidae</taxon>
        <taxon>Peloderinae</taxon>
        <taxon>Caenorhabditis</taxon>
    </lineage>
</organism>
<evidence type="ECO:0000256" key="1">
    <source>
        <dbReference type="SAM" id="MobiDB-lite"/>
    </source>
</evidence>
<dbReference type="Proteomes" id="UP000008281">
    <property type="component" value="Unassembled WGS sequence"/>
</dbReference>
<feature type="compositionally biased region" description="Polar residues" evidence="1">
    <location>
        <begin position="861"/>
        <end position="881"/>
    </location>
</feature>
<feature type="region of interest" description="Disordered" evidence="1">
    <location>
        <begin position="815"/>
        <end position="881"/>
    </location>
</feature>
<feature type="domain" description="SPK" evidence="2">
    <location>
        <begin position="375"/>
        <end position="485"/>
    </location>
</feature>
<feature type="region of interest" description="Disordered" evidence="1">
    <location>
        <begin position="643"/>
        <end position="666"/>
    </location>
</feature>
<dbReference type="HOGENOM" id="CLU_297420_0_0_1"/>
<dbReference type="PANTHER" id="PTHR23362">
    <property type="entry name" value="L-PLASTIN-RELATED"/>
    <property type="match status" value="1"/>
</dbReference>
<dbReference type="Pfam" id="PF04435">
    <property type="entry name" value="SPK"/>
    <property type="match status" value="4"/>
</dbReference>
<feature type="domain" description="SPK" evidence="2">
    <location>
        <begin position="135"/>
        <end position="246"/>
    </location>
</feature>
<feature type="region of interest" description="Disordered" evidence="1">
    <location>
        <begin position="683"/>
        <end position="787"/>
    </location>
</feature>
<feature type="domain" description="SPK" evidence="2">
    <location>
        <begin position="11"/>
        <end position="122"/>
    </location>
</feature>
<protein>
    <recommendedName>
        <fullName evidence="2">SPK domain-containing protein</fullName>
    </recommendedName>
</protein>
<name>E3MJZ9_CAERE</name>
<feature type="domain" description="SPK" evidence="2">
    <location>
        <begin position="258"/>
        <end position="366"/>
    </location>
</feature>
<keyword evidence="4" id="KW-1185">Reference proteome</keyword>
<dbReference type="EMBL" id="DS268451">
    <property type="protein sequence ID" value="EFP03795.1"/>
    <property type="molecule type" value="Genomic_DNA"/>
</dbReference>
<evidence type="ECO:0000313" key="3">
    <source>
        <dbReference type="EMBL" id="EFP03795.1"/>
    </source>
</evidence>
<proteinExistence type="predicted"/>
<dbReference type="InParanoid" id="E3MJZ9"/>
<feature type="compositionally biased region" description="Polar residues" evidence="1">
    <location>
        <begin position="560"/>
        <end position="582"/>
    </location>
</feature>
<dbReference type="PANTHER" id="PTHR23362:SF8">
    <property type="entry name" value="SPK DOMAIN-CONTAINING PROTEIN"/>
    <property type="match status" value="1"/>
</dbReference>
<dbReference type="FunCoup" id="E3MJZ9">
    <property type="interactions" value="1834"/>
</dbReference>
<gene>
    <name evidence="3" type="ORF">CRE_28684</name>
</gene>
<dbReference type="eggNOG" id="ENOG502TJN5">
    <property type="taxonomic scope" value="Eukaryota"/>
</dbReference>
<accession>E3MJZ9</accession>
<feature type="region of interest" description="Disordered" evidence="1">
    <location>
        <begin position="559"/>
        <end position="625"/>
    </location>
</feature>
<evidence type="ECO:0000313" key="4">
    <source>
        <dbReference type="Proteomes" id="UP000008281"/>
    </source>
</evidence>
<dbReference type="SMART" id="SM00583">
    <property type="entry name" value="SPK"/>
    <property type="match status" value="4"/>
</dbReference>
<sequence>MTDEIQWSEEEEDVLYDFLVEKCQNTRIRFDIDQLCKEFRRANETNKTPESVRTKVLEFRVEMLMSDEYETETKIRMMFGLKARIGTELLEELRKDAIVKLNGNKRIVFYQEKIRGGLKLDAYENENDPATIFRTDSQMLRLIERLSNSMEKTISIPSFITKYRESTGSKESWFFLTERYRIVKSRIFESSEFDLEKKVRLMYFTNTRIEENVLAELRKEAFVVLHKTGGYIRSYVARDGSLELMDKKAGNRPWSEEEKVDLTQFCLEKCQNVQFPFDVLEVAKEFKELKESDRYVSCIKSRIDELKINELTNLDVETRVKMMFALKIKIGDDLLQELCSNADVKLNSYRHIEKYTSHDGRLKLTNDRKAWSEKEESELLKYLVDNCHRVKLRYDMWNFCEDYKQSSGTHRTVSFLNNRMEQLRPKINDSTELDLETKAQLLFGLGAMIREDLLIEFRKNAKVEVDGHKKIKTYRSNDGKLKLPRVDDVIHKSDEDVLQNEDSIGRVTRRSVNQKRIVIKKEIKVETDGHTLPMSVESDTDEFPMGNAHVTPISIKQEVNHSQNPETSTLTMTSNNVSNVSENRGEGDARETVLNSFSRDVSERSSRINSEVSDHTYASPYPDLAFDPIQPVDDFNDFTHSALDDQYIREDEELSDDEKRRRRESADKKIEKNLEEIRMKSVLRREESVESDEEIDVETIGNSDSSDENPMEEEETPNSSNSISVMETPPIRESMKSGNSVVQSDTEENVVQTTSKEKTPDSSSTAGMEIPSGNLVPPIRKSMKNTRSVSVPSRYFIAQSGENLVQPAAINQTTSEQNTTGNGCTLAPEESGNQVITRGGKRKNNEEEEEPSKRTKMENSGDIQNTLPEASSPGNQSSSIESIDSRQILEWMNAFIRTLRSTTLIQFITEIDRAIRELTHQNIPSADVIQLLEAGLLLIKSGSKSTSSQEESMDLKDFLKNLSDSFFYLNSPGFDDFQKKIDGIIGGISGENKVVPMRKILRALQQILEFVSP</sequence>
<evidence type="ECO:0000259" key="2">
    <source>
        <dbReference type="SMART" id="SM00583"/>
    </source>
</evidence>